<organism evidence="1 2">
    <name type="scientific">Methylorubrum extorquens (strain ATCC 14718 / DSM 1338 / JCM 2805 / NCIMB 9133 / AM1)</name>
    <name type="common">Methylobacterium extorquens</name>
    <dbReference type="NCBI Taxonomy" id="272630"/>
    <lineage>
        <taxon>Bacteria</taxon>
        <taxon>Pseudomonadati</taxon>
        <taxon>Pseudomonadota</taxon>
        <taxon>Alphaproteobacteria</taxon>
        <taxon>Hyphomicrobiales</taxon>
        <taxon>Methylobacteriaceae</taxon>
        <taxon>Methylorubrum</taxon>
    </lineage>
</organism>
<accession>C5B5A9</accession>
<gene>
    <name evidence="1" type="ordered locus">MexAM1_META2p0801</name>
</gene>
<evidence type="ECO:0000313" key="2">
    <source>
        <dbReference type="Proteomes" id="UP000009081"/>
    </source>
</evidence>
<dbReference type="KEGG" id="mea:Mex_2p0801"/>
<dbReference type="AlphaFoldDB" id="C5B5A9"/>
<reference evidence="1 2" key="1">
    <citation type="journal article" date="2009" name="PLoS ONE">
        <title>Methylobacterium genome sequences: a reference blueprint to investigate microbial metabolism of C1 compounds from natural and industrial sources.</title>
        <authorList>
            <person name="Vuilleumier S."/>
            <person name="Chistoserdova L."/>
            <person name="Lee M.-C."/>
            <person name="Bringel F."/>
            <person name="Lajus A."/>
            <person name="Zhou Y."/>
            <person name="Gourion B."/>
            <person name="Barbe V."/>
            <person name="Chang J."/>
            <person name="Cruveiller S."/>
            <person name="Dossat C."/>
            <person name="Gillett W."/>
            <person name="Gruffaz C."/>
            <person name="Haugen E."/>
            <person name="Hourcade E."/>
            <person name="Levy R."/>
            <person name="Mangenot S."/>
            <person name="Muller E."/>
            <person name="Nadalig T."/>
            <person name="Pagni M."/>
            <person name="Penny C."/>
            <person name="Peyraud R."/>
            <person name="Robinson D.G."/>
            <person name="Roche D."/>
            <person name="Rouy Z."/>
            <person name="Saenampechek C."/>
            <person name="Salvignol G."/>
            <person name="Vallenet D."/>
            <person name="Wu Z."/>
            <person name="Marx C.J."/>
            <person name="Vorholt J.A."/>
            <person name="Olson M.V."/>
            <person name="Kaul R."/>
            <person name="Weissenbach J."/>
            <person name="Medigue C."/>
            <person name="Lidstrom M.E."/>
        </authorList>
    </citation>
    <scope>NUCLEOTIDE SEQUENCE [LARGE SCALE GENOMIC DNA]</scope>
    <source>
        <strain evidence="2">ATCC 14718 / DSM 1338 / JCM 2805 / NCIMB 9133 / AM1</strain>
    </source>
</reference>
<dbReference type="EMBL" id="CP001511">
    <property type="protein sequence ID" value="ACS43641.1"/>
    <property type="molecule type" value="Genomic_DNA"/>
</dbReference>
<protein>
    <submittedName>
        <fullName evidence="1">Uncharacterized protein</fullName>
    </submittedName>
</protein>
<dbReference type="OrthoDB" id="6869399at2"/>
<sequence length="170" mass="17613">MRTLLIVVHPGSACGSADFNLGEAEAALGREALAEDLDAWTGPVTVIDGGLSSELRRRNYRDLGTAVEGMLERAAGAGHRSVRMRGDAEEEFDQAAAAAAIVADMQLAAGGWQVEVTGAWHDPDQLDGCVNSVVEVIERAGVPCVVRASALRQAVDPIPADGARGASPAP</sequence>
<dbReference type="Proteomes" id="UP000009081">
    <property type="component" value="Plasmid megaplasmid"/>
</dbReference>
<geneLocation type="plasmid" evidence="1 2">
    <name>megaplasmid</name>
</geneLocation>
<dbReference type="RefSeq" id="WP_012754078.1">
    <property type="nucleotide sequence ID" value="NC_012811.1"/>
</dbReference>
<dbReference type="HOGENOM" id="CLU_1568910_0_0_5"/>
<keyword evidence="2" id="KW-1185">Reference proteome</keyword>
<evidence type="ECO:0000313" key="1">
    <source>
        <dbReference type="EMBL" id="ACS43641.1"/>
    </source>
</evidence>
<proteinExistence type="predicted"/>
<name>C5B5A9_METEA</name>
<keyword evidence="1" id="KW-0614">Plasmid</keyword>